<evidence type="ECO:0000256" key="1">
    <source>
        <dbReference type="SAM" id="MobiDB-lite"/>
    </source>
</evidence>
<proteinExistence type="predicted"/>
<dbReference type="EMBL" id="OX395139">
    <property type="protein sequence ID" value="CAI5792010.1"/>
    <property type="molecule type" value="Genomic_DNA"/>
</dbReference>
<evidence type="ECO:0000313" key="3">
    <source>
        <dbReference type="Proteomes" id="UP001178461"/>
    </source>
</evidence>
<dbReference type="Proteomes" id="UP001178461">
    <property type="component" value="Chromosome 14"/>
</dbReference>
<gene>
    <name evidence="2" type="ORF">PODLI_1B009009</name>
</gene>
<feature type="region of interest" description="Disordered" evidence="1">
    <location>
        <begin position="1"/>
        <end position="63"/>
    </location>
</feature>
<name>A0AA35PN59_9SAUR</name>
<sequence length="96" mass="10488">MQPGLPTLFEPNTRRRRQSAARSGVALTGQSPRAAPGPRTPPLSSGPDAPALKRLTADRRQPRMQNIGIILSSKTQHIYLEMRKAGQSPVHIETVL</sequence>
<keyword evidence="3" id="KW-1185">Reference proteome</keyword>
<accession>A0AA35PN59</accession>
<evidence type="ECO:0000313" key="2">
    <source>
        <dbReference type="EMBL" id="CAI5792010.1"/>
    </source>
</evidence>
<protein>
    <submittedName>
        <fullName evidence="2">Uncharacterized protein</fullName>
    </submittedName>
</protein>
<dbReference type="AlphaFoldDB" id="A0AA35PN59"/>
<organism evidence="2 3">
    <name type="scientific">Podarcis lilfordi</name>
    <name type="common">Lilford's wall lizard</name>
    <dbReference type="NCBI Taxonomy" id="74358"/>
    <lineage>
        <taxon>Eukaryota</taxon>
        <taxon>Metazoa</taxon>
        <taxon>Chordata</taxon>
        <taxon>Craniata</taxon>
        <taxon>Vertebrata</taxon>
        <taxon>Euteleostomi</taxon>
        <taxon>Lepidosauria</taxon>
        <taxon>Squamata</taxon>
        <taxon>Bifurcata</taxon>
        <taxon>Unidentata</taxon>
        <taxon>Episquamata</taxon>
        <taxon>Laterata</taxon>
        <taxon>Lacertibaenia</taxon>
        <taxon>Lacertidae</taxon>
        <taxon>Podarcis</taxon>
    </lineage>
</organism>
<reference evidence="2" key="1">
    <citation type="submission" date="2022-12" db="EMBL/GenBank/DDBJ databases">
        <authorList>
            <person name="Alioto T."/>
            <person name="Alioto T."/>
            <person name="Gomez Garrido J."/>
        </authorList>
    </citation>
    <scope>NUCLEOTIDE SEQUENCE</scope>
</reference>